<name>A0A0N1EL48_9GAMM</name>
<organism evidence="3 4">
    <name type="scientific">Pseudoalteromonas porphyrae</name>
    <dbReference type="NCBI Taxonomy" id="187330"/>
    <lineage>
        <taxon>Bacteria</taxon>
        <taxon>Pseudomonadati</taxon>
        <taxon>Pseudomonadota</taxon>
        <taxon>Gammaproteobacteria</taxon>
        <taxon>Alteromonadales</taxon>
        <taxon>Pseudoalteromonadaceae</taxon>
        <taxon>Pseudoalteromonas</taxon>
    </lineage>
</organism>
<keyword evidence="4" id="KW-1185">Reference proteome</keyword>
<proteinExistence type="predicted"/>
<dbReference type="RefSeq" id="WP_054204962.1">
    <property type="nucleotide sequence ID" value="NZ_LHPH01000008.1"/>
</dbReference>
<evidence type="ECO:0000313" key="3">
    <source>
        <dbReference type="EMBL" id="KPH63483.1"/>
    </source>
</evidence>
<dbReference type="EMBL" id="LHPH01000008">
    <property type="protein sequence ID" value="KPH63483.1"/>
    <property type="molecule type" value="Genomic_DNA"/>
</dbReference>
<feature type="chain" id="PRO_5005870392" description="ABC-type transport auxiliary lipoprotein component domain-containing protein" evidence="1">
    <location>
        <begin position="25"/>
        <end position="211"/>
    </location>
</feature>
<accession>A0A0N1EL48</accession>
<keyword evidence="1" id="KW-0732">Signal</keyword>
<dbReference type="Pfam" id="PF03886">
    <property type="entry name" value="ABC_trans_aux"/>
    <property type="match status" value="1"/>
</dbReference>
<dbReference type="SUPFAM" id="SSF159594">
    <property type="entry name" value="XCC0632-like"/>
    <property type="match status" value="1"/>
</dbReference>
<dbReference type="OrthoDB" id="6313948at2"/>
<gene>
    <name evidence="3" type="ORF">ADS77_09390</name>
</gene>
<evidence type="ECO:0000256" key="1">
    <source>
        <dbReference type="SAM" id="SignalP"/>
    </source>
</evidence>
<dbReference type="InterPro" id="IPR005586">
    <property type="entry name" value="ABC_trans_aux"/>
</dbReference>
<comment type="caution">
    <text evidence="3">The sequence shown here is derived from an EMBL/GenBank/DDBJ whole genome shotgun (WGS) entry which is preliminary data.</text>
</comment>
<dbReference type="Gene3D" id="3.40.50.10610">
    <property type="entry name" value="ABC-type transport auxiliary lipoprotein component"/>
    <property type="match status" value="1"/>
</dbReference>
<protein>
    <recommendedName>
        <fullName evidence="2">ABC-type transport auxiliary lipoprotein component domain-containing protein</fullName>
    </recommendedName>
</protein>
<dbReference type="STRING" id="187330.AMS58_10335"/>
<feature type="domain" description="ABC-type transport auxiliary lipoprotein component" evidence="2">
    <location>
        <begin position="32"/>
        <end position="198"/>
    </location>
</feature>
<feature type="signal peptide" evidence="1">
    <location>
        <begin position="1"/>
        <end position="24"/>
    </location>
</feature>
<dbReference type="Proteomes" id="UP000037848">
    <property type="component" value="Unassembled WGS sequence"/>
</dbReference>
<dbReference type="AlphaFoldDB" id="A0A0N1EL48"/>
<sequence>MPYTFIAKVLIAISLTLLTGCSQSLNSSIEYYQFEQAIKPIQRNSIDTSTQLRINTVTLRGALNNRGIAMKIDNNQINAANYHLWSEAPDQMLTASSHQTLFTALDDWMVVKGLPVITDKDQQSYYELEYELHHFYGDKQGNADIAGLWRLYYTSFEQGRSLQAVHYFSELTPLVENDYEGLVASLEKTWHTINLQVAAQLHTIKRSSKIH</sequence>
<evidence type="ECO:0000259" key="2">
    <source>
        <dbReference type="Pfam" id="PF03886"/>
    </source>
</evidence>
<dbReference type="PATRIC" id="fig|187330.3.peg.3956"/>
<evidence type="ECO:0000313" key="4">
    <source>
        <dbReference type="Proteomes" id="UP000037848"/>
    </source>
</evidence>
<reference evidence="3 4" key="1">
    <citation type="submission" date="2015-08" db="EMBL/GenBank/DDBJ databases">
        <title>Draft Genome Sequence of Pseudoalteromonas porphyrae UCD-SED14.</title>
        <authorList>
            <person name="Coil D.A."/>
            <person name="Jospin G."/>
            <person name="Lee R.D."/>
            <person name="Eisen J.A."/>
        </authorList>
    </citation>
    <scope>NUCLEOTIDE SEQUENCE [LARGE SCALE GENOMIC DNA]</scope>
    <source>
        <strain evidence="3 4">UCD-SED14</strain>
    </source>
</reference>